<dbReference type="Gene3D" id="1.20.5.240">
    <property type="match status" value="5"/>
</dbReference>
<dbReference type="Proteomes" id="UP001054837">
    <property type="component" value="Unassembled WGS sequence"/>
</dbReference>
<gene>
    <name evidence="1" type="primary">AVEN_183308_1</name>
    <name evidence="1" type="ORF">CDAR_13981</name>
</gene>
<organism evidence="1 2">
    <name type="scientific">Caerostris darwini</name>
    <dbReference type="NCBI Taxonomy" id="1538125"/>
    <lineage>
        <taxon>Eukaryota</taxon>
        <taxon>Metazoa</taxon>
        <taxon>Ecdysozoa</taxon>
        <taxon>Arthropoda</taxon>
        <taxon>Chelicerata</taxon>
        <taxon>Arachnida</taxon>
        <taxon>Araneae</taxon>
        <taxon>Araneomorphae</taxon>
        <taxon>Entelegynae</taxon>
        <taxon>Araneoidea</taxon>
        <taxon>Araneidae</taxon>
        <taxon>Caerostris</taxon>
    </lineage>
</organism>
<dbReference type="EMBL" id="BPLQ01014164">
    <property type="protein sequence ID" value="GIY77722.1"/>
    <property type="molecule type" value="Genomic_DNA"/>
</dbReference>
<accession>A0AAV4W4R0</accession>
<sequence>MKEGPIGPPGIGFKLTDDGNYDMEKKKLKNVDEPVDISDVATKSYVDSNKIELKSDIVKLQKRSLIHSEHGDFDARNKIIGNVKDPINNLNVVNKQYLENNALTLSLKNTIPIEKFYNVNNIPLKNLPNPQDKNDADHKQYVDKKTKINDKKPDNMLTKDHDGLYVPNEAFLATQEYIMHTYPASFEIVFNKFTSLLLTPDLRLKTDMLMKITFYLRELNYNPFISIVLGNDESNDRLYYGRISELNPINLIQYDKVDWEEIFKYQKLSEDFIREFQDKVDWEEISIYQTLSENFIREFQDKVDWEEISEYQTLSENFIREFQDKVDWYWIFECQTISEDFIREFQDKADWEEISEYQKLSESLIRKLKDKVDWEKISEYQKLSEDFIREFQDKVDWEVISICQKLNENFIREFQDKVDWEEISICQKLSEDFIREFQDKVDWEEIFKY</sequence>
<evidence type="ECO:0000313" key="1">
    <source>
        <dbReference type="EMBL" id="GIY77722.1"/>
    </source>
</evidence>
<reference evidence="1 2" key="1">
    <citation type="submission" date="2021-06" db="EMBL/GenBank/DDBJ databases">
        <title>Caerostris darwini draft genome.</title>
        <authorList>
            <person name="Kono N."/>
            <person name="Arakawa K."/>
        </authorList>
    </citation>
    <scope>NUCLEOTIDE SEQUENCE [LARGE SCALE GENOMIC DNA]</scope>
</reference>
<proteinExistence type="predicted"/>
<name>A0AAV4W4R0_9ARAC</name>
<keyword evidence="2" id="KW-1185">Reference proteome</keyword>
<protein>
    <submittedName>
        <fullName evidence="1">Uncharacterized protein</fullName>
    </submittedName>
</protein>
<dbReference type="AlphaFoldDB" id="A0AAV4W4R0"/>
<comment type="caution">
    <text evidence="1">The sequence shown here is derived from an EMBL/GenBank/DDBJ whole genome shotgun (WGS) entry which is preliminary data.</text>
</comment>
<evidence type="ECO:0000313" key="2">
    <source>
        <dbReference type="Proteomes" id="UP001054837"/>
    </source>
</evidence>